<reference evidence="3" key="1">
    <citation type="journal article" date="2014" name="Int. J. Syst. Evol. Microbiol.">
        <title>Complete genome sequence of Corynebacterium casei LMG S-19264T (=DSM 44701T), isolated from a smear-ripened cheese.</title>
        <authorList>
            <consortium name="US DOE Joint Genome Institute (JGI-PGF)"/>
            <person name="Walter F."/>
            <person name="Albersmeier A."/>
            <person name="Kalinowski J."/>
            <person name="Ruckert C."/>
        </authorList>
    </citation>
    <scope>NUCLEOTIDE SEQUENCE</scope>
    <source>
        <strain evidence="3">JCM 4790</strain>
    </source>
</reference>
<keyword evidence="4" id="KW-1185">Reference proteome</keyword>
<accession>A0A918NW96</accession>
<organism evidence="3 4">
    <name type="scientific">Streptomyces minutiscleroticus</name>
    <dbReference type="NCBI Taxonomy" id="68238"/>
    <lineage>
        <taxon>Bacteria</taxon>
        <taxon>Bacillati</taxon>
        <taxon>Actinomycetota</taxon>
        <taxon>Actinomycetes</taxon>
        <taxon>Kitasatosporales</taxon>
        <taxon>Streptomycetaceae</taxon>
        <taxon>Streptomyces</taxon>
    </lineage>
</organism>
<dbReference type="InterPro" id="IPR016161">
    <property type="entry name" value="Ald_DH/histidinol_DH"/>
</dbReference>
<sequence>MRIHGDWTVEPGGSGRTVLMRQPVGPSLLITPWNVPPAMPAQLRTSSSRPAPATRRSSNRFRPREEAGSGGQPDFRSASGGSWRRTAQP</sequence>
<evidence type="ECO:0000256" key="2">
    <source>
        <dbReference type="SAM" id="MobiDB-lite"/>
    </source>
</evidence>
<dbReference type="EMBL" id="BMVU01000041">
    <property type="protein sequence ID" value="GGX99496.1"/>
    <property type="molecule type" value="Genomic_DNA"/>
</dbReference>
<name>A0A918NW96_9ACTN</name>
<dbReference type="Gene3D" id="3.40.605.10">
    <property type="entry name" value="Aldehyde Dehydrogenase, Chain A, domain 1"/>
    <property type="match status" value="1"/>
</dbReference>
<comment type="caution">
    <text evidence="3">The sequence shown here is derived from an EMBL/GenBank/DDBJ whole genome shotgun (WGS) entry which is preliminary data.</text>
</comment>
<evidence type="ECO:0000256" key="1">
    <source>
        <dbReference type="ARBA" id="ARBA00023002"/>
    </source>
</evidence>
<proteinExistence type="predicted"/>
<dbReference type="AlphaFoldDB" id="A0A918NW96"/>
<protein>
    <submittedName>
        <fullName evidence="3">Uncharacterized protein</fullName>
    </submittedName>
</protein>
<feature type="compositionally biased region" description="Low complexity" evidence="2">
    <location>
        <begin position="44"/>
        <end position="56"/>
    </location>
</feature>
<feature type="region of interest" description="Disordered" evidence="2">
    <location>
        <begin position="33"/>
        <end position="89"/>
    </location>
</feature>
<reference evidence="3" key="2">
    <citation type="submission" date="2020-09" db="EMBL/GenBank/DDBJ databases">
        <authorList>
            <person name="Sun Q."/>
            <person name="Ohkuma M."/>
        </authorList>
    </citation>
    <scope>NUCLEOTIDE SEQUENCE</scope>
    <source>
        <strain evidence="3">JCM 4790</strain>
    </source>
</reference>
<dbReference type="InterPro" id="IPR016162">
    <property type="entry name" value="Ald_DH_N"/>
</dbReference>
<dbReference type="SUPFAM" id="SSF53720">
    <property type="entry name" value="ALDH-like"/>
    <property type="match status" value="1"/>
</dbReference>
<gene>
    <name evidence="3" type="ORF">GCM10010358_61520</name>
</gene>
<evidence type="ECO:0000313" key="4">
    <source>
        <dbReference type="Proteomes" id="UP000619244"/>
    </source>
</evidence>
<dbReference type="Proteomes" id="UP000619244">
    <property type="component" value="Unassembled WGS sequence"/>
</dbReference>
<keyword evidence="1" id="KW-0560">Oxidoreductase</keyword>
<evidence type="ECO:0000313" key="3">
    <source>
        <dbReference type="EMBL" id="GGX99496.1"/>
    </source>
</evidence>
<dbReference type="GO" id="GO:0016491">
    <property type="term" value="F:oxidoreductase activity"/>
    <property type="evidence" value="ECO:0007669"/>
    <property type="project" value="UniProtKB-KW"/>
</dbReference>